<feature type="non-terminal residue" evidence="1">
    <location>
        <position position="1"/>
    </location>
</feature>
<gene>
    <name evidence="1" type="ORF">S06H3_61897</name>
</gene>
<proteinExistence type="predicted"/>
<evidence type="ECO:0000313" key="1">
    <source>
        <dbReference type="EMBL" id="GAI56290.1"/>
    </source>
</evidence>
<comment type="caution">
    <text evidence="1">The sequence shown here is derived from an EMBL/GenBank/DDBJ whole genome shotgun (WGS) entry which is preliminary data.</text>
</comment>
<accession>X1QZK4</accession>
<reference evidence="1" key="1">
    <citation type="journal article" date="2014" name="Front. Microbiol.">
        <title>High frequency of phylogenetically diverse reductive dehalogenase-homologous genes in deep subseafloor sedimentary metagenomes.</title>
        <authorList>
            <person name="Kawai M."/>
            <person name="Futagami T."/>
            <person name="Toyoda A."/>
            <person name="Takaki Y."/>
            <person name="Nishi S."/>
            <person name="Hori S."/>
            <person name="Arai W."/>
            <person name="Tsubouchi T."/>
            <person name="Morono Y."/>
            <person name="Uchiyama I."/>
            <person name="Ito T."/>
            <person name="Fujiyama A."/>
            <person name="Inagaki F."/>
            <person name="Takami H."/>
        </authorList>
    </citation>
    <scope>NUCLEOTIDE SEQUENCE</scope>
    <source>
        <strain evidence="1">Expedition CK06-06</strain>
    </source>
</reference>
<dbReference type="EMBL" id="BARV01040682">
    <property type="protein sequence ID" value="GAI56290.1"/>
    <property type="molecule type" value="Genomic_DNA"/>
</dbReference>
<sequence length="48" mass="5623">APKSWLDEQLDKIGLDLRPAFEWLADRLEDLLEIPSKALFQFLEKILP</sequence>
<dbReference type="AlphaFoldDB" id="X1QZK4"/>
<organism evidence="1">
    <name type="scientific">marine sediment metagenome</name>
    <dbReference type="NCBI Taxonomy" id="412755"/>
    <lineage>
        <taxon>unclassified sequences</taxon>
        <taxon>metagenomes</taxon>
        <taxon>ecological metagenomes</taxon>
    </lineage>
</organism>
<name>X1QZK4_9ZZZZ</name>
<protein>
    <submittedName>
        <fullName evidence="1">Uncharacterized protein</fullName>
    </submittedName>
</protein>